<keyword evidence="3" id="KW-1185">Reference proteome</keyword>
<protein>
    <submittedName>
        <fullName evidence="2">Uncharacterized protein</fullName>
    </submittedName>
</protein>
<dbReference type="EMBL" id="AZBU02000008">
    <property type="protein sequence ID" value="TKR66898.1"/>
    <property type="molecule type" value="Genomic_DNA"/>
</dbReference>
<accession>A0A4U5MCQ6</accession>
<dbReference type="Proteomes" id="UP000298663">
    <property type="component" value="Unassembled WGS sequence"/>
</dbReference>
<feature type="region of interest" description="Disordered" evidence="1">
    <location>
        <begin position="1"/>
        <end position="52"/>
    </location>
</feature>
<evidence type="ECO:0000313" key="3">
    <source>
        <dbReference type="Proteomes" id="UP000298663"/>
    </source>
</evidence>
<sequence>MGHPSDHSSGRFDLPSASDLGKRSRTRSGREDNRQSDVAERRPLLPDPPQVLYLHDDRPGQYLLRHRIPFLVLDDLRCKSARGDAREDIGRGEGRRQREERIVLWRNPGRRRNRRSHHRSGIILAVEGRQALLPEVREIRHVHLRLGISGGRAVLLRGHQRDRKSSGPGLDRALHRNHVFVLQLGR</sequence>
<evidence type="ECO:0000313" key="2">
    <source>
        <dbReference type="EMBL" id="TKR66898.1"/>
    </source>
</evidence>
<comment type="caution">
    <text evidence="2">The sequence shown here is derived from an EMBL/GenBank/DDBJ whole genome shotgun (WGS) entry which is preliminary data.</text>
</comment>
<reference evidence="2 3" key="1">
    <citation type="journal article" date="2015" name="Genome Biol.">
        <title>Comparative genomics of Steinernema reveals deeply conserved gene regulatory networks.</title>
        <authorList>
            <person name="Dillman A.R."/>
            <person name="Macchietto M."/>
            <person name="Porter C.F."/>
            <person name="Rogers A."/>
            <person name="Williams B."/>
            <person name="Antoshechkin I."/>
            <person name="Lee M.M."/>
            <person name="Goodwin Z."/>
            <person name="Lu X."/>
            <person name="Lewis E.E."/>
            <person name="Goodrich-Blair H."/>
            <person name="Stock S.P."/>
            <person name="Adams B.J."/>
            <person name="Sternberg P.W."/>
            <person name="Mortazavi A."/>
        </authorList>
    </citation>
    <scope>NUCLEOTIDE SEQUENCE [LARGE SCALE GENOMIC DNA]</scope>
    <source>
        <strain evidence="2 3">ALL</strain>
    </source>
</reference>
<reference evidence="2 3" key="2">
    <citation type="journal article" date="2019" name="G3 (Bethesda)">
        <title>Hybrid Assembly of the Genome of the Entomopathogenic Nematode Steinernema carpocapsae Identifies the X-Chromosome.</title>
        <authorList>
            <person name="Serra L."/>
            <person name="Macchietto M."/>
            <person name="Macias-Munoz A."/>
            <person name="McGill C.J."/>
            <person name="Rodriguez I.M."/>
            <person name="Rodriguez B."/>
            <person name="Murad R."/>
            <person name="Mortazavi A."/>
        </authorList>
    </citation>
    <scope>NUCLEOTIDE SEQUENCE [LARGE SCALE GENOMIC DNA]</scope>
    <source>
        <strain evidence="2 3">ALL</strain>
    </source>
</reference>
<evidence type="ECO:0000256" key="1">
    <source>
        <dbReference type="SAM" id="MobiDB-lite"/>
    </source>
</evidence>
<proteinExistence type="predicted"/>
<dbReference type="AlphaFoldDB" id="A0A4U5MCQ6"/>
<gene>
    <name evidence="2" type="ORF">L596_023125</name>
</gene>
<organism evidence="2 3">
    <name type="scientific">Steinernema carpocapsae</name>
    <name type="common">Entomopathogenic nematode</name>
    <dbReference type="NCBI Taxonomy" id="34508"/>
    <lineage>
        <taxon>Eukaryota</taxon>
        <taxon>Metazoa</taxon>
        <taxon>Ecdysozoa</taxon>
        <taxon>Nematoda</taxon>
        <taxon>Chromadorea</taxon>
        <taxon>Rhabditida</taxon>
        <taxon>Tylenchina</taxon>
        <taxon>Panagrolaimomorpha</taxon>
        <taxon>Strongyloidoidea</taxon>
        <taxon>Steinernematidae</taxon>
        <taxon>Steinernema</taxon>
    </lineage>
</organism>
<name>A0A4U5MCQ6_STECR</name>
<feature type="compositionally biased region" description="Basic and acidic residues" evidence="1">
    <location>
        <begin position="1"/>
        <end position="10"/>
    </location>
</feature>
<feature type="compositionally biased region" description="Basic and acidic residues" evidence="1">
    <location>
        <begin position="28"/>
        <end position="44"/>
    </location>
</feature>